<dbReference type="Proteomes" id="UP000013776">
    <property type="component" value="Unassembled WGS sequence"/>
</dbReference>
<comment type="caution">
    <text evidence="2">The sequence shown here is derived from an EMBL/GenBank/DDBJ whole genome shotgun (WGS) entry which is preliminary data.</text>
</comment>
<sequence>MPSKNSVNRPKNKNTARAKAQHKSAVARRKPQTAIIRGKVDSKKVQQKKLRRTRLASALDKDSDAADEEDDVMLDEEEAKVLDKIDTKARKEAKRAAMLEEQEESKNEAAEKVFKMDSTTGKGTTLGGPSPK</sequence>
<evidence type="ECO:0000313" key="3">
    <source>
        <dbReference type="Proteomes" id="UP000013776"/>
    </source>
</evidence>
<dbReference type="VEuPathDB" id="FungiDB:TAPDE_002391"/>
<name>R4XA49_TAPDE</name>
<feature type="compositionally biased region" description="Basic residues" evidence="1">
    <location>
        <begin position="10"/>
        <end position="31"/>
    </location>
</feature>
<keyword evidence="3" id="KW-1185">Reference proteome</keyword>
<reference evidence="2 3" key="1">
    <citation type="journal article" date="2013" name="MBio">
        <title>Genome sequencing of the plant pathogen Taphrina deformans, the causal agent of peach leaf curl.</title>
        <authorList>
            <person name="Cisse O.H."/>
            <person name="Almeida J.M.G.C.F."/>
            <person name="Fonseca A."/>
            <person name="Kumar A.A."/>
            <person name="Salojaervi J."/>
            <person name="Overmyer K."/>
            <person name="Hauser P.M."/>
            <person name="Pagni M."/>
        </authorList>
    </citation>
    <scope>NUCLEOTIDE SEQUENCE [LARGE SCALE GENOMIC DNA]</scope>
    <source>
        <strain evidence="3">PYCC 5710 / ATCC 11124 / CBS 356.35 / IMI 108563 / JCM 9778 / NBRC 8474</strain>
    </source>
</reference>
<feature type="region of interest" description="Disordered" evidence="1">
    <location>
        <begin position="1"/>
        <end position="33"/>
    </location>
</feature>
<feature type="region of interest" description="Disordered" evidence="1">
    <location>
        <begin position="96"/>
        <end position="132"/>
    </location>
</feature>
<protein>
    <submittedName>
        <fullName evidence="2">Uncharacterized protein</fullName>
    </submittedName>
</protein>
<evidence type="ECO:0000313" key="2">
    <source>
        <dbReference type="EMBL" id="CCG82397.1"/>
    </source>
</evidence>
<evidence type="ECO:0000256" key="1">
    <source>
        <dbReference type="SAM" id="MobiDB-lite"/>
    </source>
</evidence>
<accession>R4XA49</accession>
<dbReference type="AlphaFoldDB" id="R4XA49"/>
<feature type="compositionally biased region" description="Basic and acidic residues" evidence="1">
    <location>
        <begin position="96"/>
        <end position="115"/>
    </location>
</feature>
<proteinExistence type="predicted"/>
<gene>
    <name evidence="2" type="ORF">TAPDE_002391</name>
</gene>
<dbReference type="EMBL" id="CAHR02000083">
    <property type="protein sequence ID" value="CCG82397.1"/>
    <property type="molecule type" value="Genomic_DNA"/>
</dbReference>
<organism evidence="2 3">
    <name type="scientific">Taphrina deformans (strain PYCC 5710 / ATCC 11124 / CBS 356.35 / IMI 108563 / JCM 9778 / NBRC 8474)</name>
    <name type="common">Peach leaf curl fungus</name>
    <name type="synonym">Lalaria deformans</name>
    <dbReference type="NCBI Taxonomy" id="1097556"/>
    <lineage>
        <taxon>Eukaryota</taxon>
        <taxon>Fungi</taxon>
        <taxon>Dikarya</taxon>
        <taxon>Ascomycota</taxon>
        <taxon>Taphrinomycotina</taxon>
        <taxon>Taphrinomycetes</taxon>
        <taxon>Taphrinales</taxon>
        <taxon>Taphrinaceae</taxon>
        <taxon>Taphrina</taxon>
    </lineage>
</organism>